<dbReference type="PANTHER" id="PTHR11804">
    <property type="entry name" value="PROTEASE M3 THIMET OLIGOPEPTIDASE-RELATED"/>
    <property type="match status" value="1"/>
</dbReference>
<comment type="caution">
    <text evidence="8">The sequence shown here is derived from an EMBL/GenBank/DDBJ whole genome shotgun (WGS) entry which is preliminary data.</text>
</comment>
<evidence type="ECO:0000256" key="2">
    <source>
        <dbReference type="ARBA" id="ARBA00022723"/>
    </source>
</evidence>
<keyword evidence="1 6" id="KW-0645">Protease</keyword>
<gene>
    <name evidence="8" type="ORF">CW751_00265</name>
</gene>
<comment type="cofactor">
    <cofactor evidence="6">
        <name>Zn(2+)</name>
        <dbReference type="ChEBI" id="CHEBI:29105"/>
    </cofactor>
    <text evidence="6">Binds 1 zinc ion.</text>
</comment>
<dbReference type="Proteomes" id="UP000236654">
    <property type="component" value="Unassembled WGS sequence"/>
</dbReference>
<dbReference type="RefSeq" id="WP_101332955.1">
    <property type="nucleotide sequence ID" value="NZ_PJNI01000001.1"/>
</dbReference>
<dbReference type="GO" id="GO:0006518">
    <property type="term" value="P:peptide metabolic process"/>
    <property type="evidence" value="ECO:0007669"/>
    <property type="project" value="TreeGrafter"/>
</dbReference>
<proteinExistence type="inferred from homology"/>
<dbReference type="Pfam" id="PF01432">
    <property type="entry name" value="Peptidase_M3"/>
    <property type="match status" value="1"/>
</dbReference>
<dbReference type="GO" id="GO:0004222">
    <property type="term" value="F:metalloendopeptidase activity"/>
    <property type="evidence" value="ECO:0007669"/>
    <property type="project" value="InterPro"/>
</dbReference>
<reference evidence="8 9" key="1">
    <citation type="submission" date="2017-12" db="EMBL/GenBank/DDBJ databases">
        <title>The draft genome sequence of Brumimicrobium saltpan LHR20.</title>
        <authorList>
            <person name="Do Z.-J."/>
            <person name="Luo H.-R."/>
        </authorList>
    </citation>
    <scope>NUCLEOTIDE SEQUENCE [LARGE SCALE GENOMIC DNA]</scope>
    <source>
        <strain evidence="8 9">LHR20</strain>
    </source>
</reference>
<accession>A0A2I0R5I9</accession>
<evidence type="ECO:0000256" key="5">
    <source>
        <dbReference type="ARBA" id="ARBA00023049"/>
    </source>
</evidence>
<evidence type="ECO:0000256" key="3">
    <source>
        <dbReference type="ARBA" id="ARBA00022801"/>
    </source>
</evidence>
<evidence type="ECO:0000313" key="8">
    <source>
        <dbReference type="EMBL" id="PKR81809.1"/>
    </source>
</evidence>
<keyword evidence="4 6" id="KW-0862">Zinc</keyword>
<dbReference type="InterPro" id="IPR011976">
    <property type="entry name" value="Pept_M3B_oligopep-rel"/>
</dbReference>
<feature type="domain" description="Peptidase M3A/M3B catalytic" evidence="7">
    <location>
        <begin position="171"/>
        <end position="556"/>
    </location>
</feature>
<keyword evidence="2 6" id="KW-0479">Metal-binding</keyword>
<dbReference type="Gene3D" id="1.10.1370.30">
    <property type="match status" value="1"/>
</dbReference>
<evidence type="ECO:0000256" key="6">
    <source>
        <dbReference type="RuleBase" id="RU003435"/>
    </source>
</evidence>
<dbReference type="GO" id="GO:0006508">
    <property type="term" value="P:proteolysis"/>
    <property type="evidence" value="ECO:0007669"/>
    <property type="project" value="UniProtKB-KW"/>
</dbReference>
<dbReference type="AlphaFoldDB" id="A0A2I0R5I9"/>
<sequence length="570" mass="66694">MKVTRPERTFLPENFKIDEWKSLEQFFIDLENRSIESKKEFKKWISDLSELEAVVSEDLAWRYIKMTIDTKDKERADAYAFFVKEIQPNLEPYSFRLNKKLSASPFKSEFQDEAYKIYFRGIDTAIKLFREENIPLNMELAEKSQIHGAVSGAQSIEHEGEQITMQKAASLLKENDEALRKSTFEKMAARRAEDTEKLDDLFTELIELRHKVATNAGYDNFRDYMFDELGRFDYTKEDCFDFHQSVKDEIVPLVKKFSQKKAELMGKEKLKPWDSQVDPLGRKPLKPFKNGKELLEKTTLIFDKIDPYFGDCLKTMDAMGYLDLDSKDGKSPGGYNYPLYEIGVPFIFMNSVGSQRDLITMIHEGGHAIQSFLTRDLELTSFKSFPSEIAELASMSMEMLTMDYWDEFYDNQEDLTRAKIEQLETVLEVLPWVATIDEFQHWIYENPTHSKEERKEKWIALLDEYGTGITDWTGYEAVREYSWQRQLHLFEVPFYYIEYGMAQLGALAVWKNSKDDFKKTISAYKKAMALGYTKSIPGVYETANITFDFSKKNIKELAEFVEEELKDLED</sequence>
<keyword evidence="5 6" id="KW-0482">Metalloprotease</keyword>
<evidence type="ECO:0000256" key="4">
    <source>
        <dbReference type="ARBA" id="ARBA00022833"/>
    </source>
</evidence>
<evidence type="ECO:0000313" key="9">
    <source>
        <dbReference type="Proteomes" id="UP000236654"/>
    </source>
</evidence>
<dbReference type="EMBL" id="PJNI01000001">
    <property type="protein sequence ID" value="PKR81809.1"/>
    <property type="molecule type" value="Genomic_DNA"/>
</dbReference>
<dbReference type="PANTHER" id="PTHR11804:SF48">
    <property type="entry name" value="PUTATIVE-RELATED"/>
    <property type="match status" value="1"/>
</dbReference>
<protein>
    <submittedName>
        <fullName evidence="8">M3 family oligoendopeptidase</fullName>
    </submittedName>
</protein>
<organism evidence="8 9">
    <name type="scientific">Brumimicrobium salinarum</name>
    <dbReference type="NCBI Taxonomy" id="2058658"/>
    <lineage>
        <taxon>Bacteria</taxon>
        <taxon>Pseudomonadati</taxon>
        <taxon>Bacteroidota</taxon>
        <taxon>Flavobacteriia</taxon>
        <taxon>Flavobacteriales</taxon>
        <taxon>Crocinitomicaceae</taxon>
        <taxon>Brumimicrobium</taxon>
    </lineage>
</organism>
<comment type="similarity">
    <text evidence="6">Belongs to the peptidase M3 family.</text>
</comment>
<dbReference type="InterPro" id="IPR001567">
    <property type="entry name" value="Pept_M3A_M3B_dom"/>
</dbReference>
<dbReference type="SUPFAM" id="SSF55486">
    <property type="entry name" value="Metalloproteases ('zincins'), catalytic domain"/>
    <property type="match status" value="1"/>
</dbReference>
<keyword evidence="3 6" id="KW-0378">Hydrolase</keyword>
<dbReference type="InterPro" id="IPR045090">
    <property type="entry name" value="Pept_M3A_M3B"/>
</dbReference>
<dbReference type="CDD" id="cd09606">
    <property type="entry name" value="M3B_PepF"/>
    <property type="match status" value="1"/>
</dbReference>
<dbReference type="OrthoDB" id="9762795at2"/>
<evidence type="ECO:0000259" key="7">
    <source>
        <dbReference type="Pfam" id="PF01432"/>
    </source>
</evidence>
<keyword evidence="9" id="KW-1185">Reference proteome</keyword>
<dbReference type="NCBIfam" id="TIGR02289">
    <property type="entry name" value="M3_not_pepF"/>
    <property type="match status" value="1"/>
</dbReference>
<dbReference type="GO" id="GO:0046872">
    <property type="term" value="F:metal ion binding"/>
    <property type="evidence" value="ECO:0007669"/>
    <property type="project" value="UniProtKB-UniRule"/>
</dbReference>
<name>A0A2I0R5I9_9FLAO</name>
<evidence type="ECO:0000256" key="1">
    <source>
        <dbReference type="ARBA" id="ARBA00022670"/>
    </source>
</evidence>